<reference evidence="1 2" key="1">
    <citation type="submission" date="2022-10" db="EMBL/GenBank/DDBJ databases">
        <title>The complete genomes of actinobacterial strains from the NBC collection.</title>
        <authorList>
            <person name="Joergensen T.S."/>
            <person name="Alvarez Arevalo M."/>
            <person name="Sterndorff E.B."/>
            <person name="Faurdal D."/>
            <person name="Vuksanovic O."/>
            <person name="Mourched A.-S."/>
            <person name="Charusanti P."/>
            <person name="Shaw S."/>
            <person name="Blin K."/>
            <person name="Weber T."/>
        </authorList>
    </citation>
    <scope>NUCLEOTIDE SEQUENCE [LARGE SCALE GENOMIC DNA]</scope>
    <source>
        <strain evidence="1 2">NBC 01809</strain>
    </source>
</reference>
<name>A0ABZ1EMV5_9ACTN</name>
<proteinExistence type="predicted"/>
<accession>A0ABZ1EMV5</accession>
<evidence type="ECO:0000313" key="1">
    <source>
        <dbReference type="EMBL" id="WSA35608.1"/>
    </source>
</evidence>
<dbReference type="EMBL" id="CP109071">
    <property type="protein sequence ID" value="WSA35608.1"/>
    <property type="molecule type" value="Genomic_DNA"/>
</dbReference>
<dbReference type="RefSeq" id="WP_326564693.1">
    <property type="nucleotide sequence ID" value="NZ_CP109071.1"/>
</dbReference>
<dbReference type="InterPro" id="IPR046211">
    <property type="entry name" value="DUF6244"/>
</dbReference>
<dbReference type="Pfam" id="PF19757">
    <property type="entry name" value="DUF6244"/>
    <property type="match status" value="1"/>
</dbReference>
<protein>
    <submittedName>
        <fullName evidence="1">DUF6244 family protein</fullName>
    </submittedName>
</protein>
<sequence length="175" mass="17390">MSHIEKINAELGALTAGADRARGLTAAAGNQAQEVGVRAAGAGFAAVAVGMVRVRDAITEIQAGLGRLSTSIGEAAQATAAVPRQGTPQETVAGLAPVRSALDSARDAGTGVIGQVGDAQQLVTAVLHGGEPGPLLQALEGAKQVVVLIVQRTGSTRQVIEAATAEARRLGSSGN</sequence>
<keyword evidence="2" id="KW-1185">Reference proteome</keyword>
<organism evidence="1 2">
    <name type="scientific">Micromonospora peucetia</name>
    <dbReference type="NCBI Taxonomy" id="47871"/>
    <lineage>
        <taxon>Bacteria</taxon>
        <taxon>Bacillati</taxon>
        <taxon>Actinomycetota</taxon>
        <taxon>Actinomycetes</taxon>
        <taxon>Micromonosporales</taxon>
        <taxon>Micromonosporaceae</taxon>
        <taxon>Micromonospora</taxon>
    </lineage>
</organism>
<gene>
    <name evidence="1" type="ORF">OIE14_09520</name>
</gene>
<dbReference type="Proteomes" id="UP001334804">
    <property type="component" value="Chromosome"/>
</dbReference>
<evidence type="ECO:0000313" key="2">
    <source>
        <dbReference type="Proteomes" id="UP001334804"/>
    </source>
</evidence>